<feature type="signal peptide" evidence="2">
    <location>
        <begin position="1"/>
        <end position="33"/>
    </location>
</feature>
<dbReference type="KEGG" id="lem:LEN_2602"/>
<dbReference type="Proteomes" id="UP000218824">
    <property type="component" value="Chromosome"/>
</dbReference>
<feature type="chain" id="PRO_5043706436" description="Porin" evidence="2">
    <location>
        <begin position="34"/>
        <end position="568"/>
    </location>
</feature>
<feature type="compositionally biased region" description="Low complexity" evidence="1">
    <location>
        <begin position="132"/>
        <end position="150"/>
    </location>
</feature>
<feature type="region of interest" description="Disordered" evidence="1">
    <location>
        <begin position="132"/>
        <end position="166"/>
    </location>
</feature>
<accession>A0AAU9AL74</accession>
<evidence type="ECO:0008006" key="5">
    <source>
        <dbReference type="Google" id="ProtNLM"/>
    </source>
</evidence>
<feature type="compositionally biased region" description="Low complexity" evidence="1">
    <location>
        <begin position="33"/>
        <end position="46"/>
    </location>
</feature>
<dbReference type="GeneID" id="83066783"/>
<evidence type="ECO:0000313" key="3">
    <source>
        <dbReference type="EMBL" id="BAV98089.1"/>
    </source>
</evidence>
<protein>
    <recommendedName>
        <fullName evidence="5">Porin</fullName>
    </recommendedName>
</protein>
<proteinExistence type="predicted"/>
<dbReference type="EMBL" id="AP014940">
    <property type="protein sequence ID" value="BAV98089.1"/>
    <property type="molecule type" value="Genomic_DNA"/>
</dbReference>
<dbReference type="Pfam" id="PF06980">
    <property type="entry name" value="DUF1302"/>
    <property type="match status" value="1"/>
</dbReference>
<dbReference type="AlphaFoldDB" id="A0AAU9AL74"/>
<evidence type="ECO:0000313" key="4">
    <source>
        <dbReference type="Proteomes" id="UP000218824"/>
    </source>
</evidence>
<reference evidence="3 4" key="1">
    <citation type="journal article" date="2017" name="DNA Res.">
        <title>Complete genome sequence and expression profile of the commercial lytic enzyme producer Lysobacter enzymogenes M497-1.</title>
        <authorList>
            <person name="Takami H."/>
            <person name="Toyoda A."/>
            <person name="Uchiyama I."/>
            <person name="Itoh T."/>
            <person name="Takaki Y."/>
            <person name="Arai W."/>
            <person name="Nishi S."/>
            <person name="Kawai M."/>
            <person name="Shinya K."/>
            <person name="Ikeda H."/>
        </authorList>
    </citation>
    <scope>NUCLEOTIDE SEQUENCE [LARGE SCALE GENOMIC DNA]</scope>
    <source>
        <strain evidence="3 4">M497-1</strain>
    </source>
</reference>
<organism evidence="3 4">
    <name type="scientific">Lysobacter enzymogenes</name>
    <dbReference type="NCBI Taxonomy" id="69"/>
    <lineage>
        <taxon>Bacteria</taxon>
        <taxon>Pseudomonadati</taxon>
        <taxon>Pseudomonadota</taxon>
        <taxon>Gammaproteobacteria</taxon>
        <taxon>Lysobacterales</taxon>
        <taxon>Lysobacteraceae</taxon>
        <taxon>Lysobacter</taxon>
    </lineage>
</organism>
<feature type="region of interest" description="Disordered" evidence="1">
    <location>
        <begin position="33"/>
        <end position="55"/>
    </location>
</feature>
<sequence>MRRSPSHRRVARPALRALLPLLIGAGLSAPLAAAPAPAASPRPASGEARDGSAAAAVEPMADSIVGLSDSGGAAASAPATAASTAASAAADTNAPAIDSIGGIGDGVPAAESGTTQAADDIAGLSAPVEGELAASAPGAPGAQLPQPVRADASRADGDDSEFGERHGGTEAALASATWLPGGRLTFKHELAARIRDTDGLVNNRTSFRIEYEKYFWDKFYLHLDLIETAFWGRDHRARGRGGSFTESTLRDAYLQFSSGNTSVKLGNQILIWGESDAGAITDVIAPRNLSELFFISLEESRISQFMLTVDQFTRIGDFSAFYIPDAQYNEYPEPGTAYFLDSFGAAARIERRDFDRAEYGLRWKKTFGGSDVGLMAARLVDNDYVYRLRGVDPDGRLHLLRDDQRFDMIGATFNHVAGPLLLSGEIARKSPRAFLTPQLQTLEKDEVDTSLRVEYSLGNGGNHSVSLEAVNKRILEWDRRLAPTPRDNNSLVLGWSNAFLNETLTANWLTVYNQTYTSYQHSLFLTYKLNGRVSLSLDTFYLSVRDRRNELYPYRGQNNAVFRFLYQF</sequence>
<feature type="compositionally biased region" description="Basic and acidic residues" evidence="1">
    <location>
        <begin position="151"/>
        <end position="166"/>
    </location>
</feature>
<keyword evidence="2" id="KW-0732">Signal</keyword>
<evidence type="ECO:0000256" key="2">
    <source>
        <dbReference type="SAM" id="SignalP"/>
    </source>
</evidence>
<gene>
    <name evidence="3" type="ORF">LEN_2602</name>
</gene>
<evidence type="ECO:0000256" key="1">
    <source>
        <dbReference type="SAM" id="MobiDB-lite"/>
    </source>
</evidence>
<dbReference type="InterPro" id="IPR010727">
    <property type="entry name" value="DUF1302"/>
</dbReference>
<name>A0AAU9AL74_LYSEN</name>
<dbReference type="RefSeq" id="WP_172437243.1">
    <property type="nucleotide sequence ID" value="NZ_AP014940.1"/>
</dbReference>